<feature type="region of interest" description="Disordered" evidence="1">
    <location>
        <begin position="1"/>
        <end position="25"/>
    </location>
</feature>
<feature type="region of interest" description="Disordered" evidence="1">
    <location>
        <begin position="348"/>
        <end position="453"/>
    </location>
</feature>
<gene>
    <name evidence="3" type="ORF">B0H17DRAFT_975011</name>
</gene>
<feature type="compositionally biased region" description="Low complexity" evidence="1">
    <location>
        <begin position="370"/>
        <end position="385"/>
    </location>
</feature>
<keyword evidence="4" id="KW-1185">Reference proteome</keyword>
<feature type="compositionally biased region" description="Acidic residues" evidence="1">
    <location>
        <begin position="357"/>
        <end position="369"/>
    </location>
</feature>
<dbReference type="AlphaFoldDB" id="A0AAD7E1Z9"/>
<protein>
    <recommendedName>
        <fullName evidence="2">BSD domain-containing protein</fullName>
    </recommendedName>
</protein>
<dbReference type="Pfam" id="PF03909">
    <property type="entry name" value="BSD"/>
    <property type="match status" value="1"/>
</dbReference>
<feature type="compositionally biased region" description="Polar residues" evidence="1">
    <location>
        <begin position="10"/>
        <end position="25"/>
    </location>
</feature>
<feature type="region of interest" description="Disordered" evidence="1">
    <location>
        <begin position="62"/>
        <end position="109"/>
    </location>
</feature>
<evidence type="ECO:0000256" key="1">
    <source>
        <dbReference type="SAM" id="MobiDB-lite"/>
    </source>
</evidence>
<comment type="caution">
    <text evidence="3">The sequence shown here is derived from an EMBL/GenBank/DDBJ whole genome shotgun (WGS) entry which is preliminary data.</text>
</comment>
<feature type="domain" description="BSD" evidence="2">
    <location>
        <begin position="312"/>
        <end position="341"/>
    </location>
</feature>
<dbReference type="PANTHER" id="PTHR16019:SF5">
    <property type="entry name" value="BSD DOMAIN-CONTAINING PROTEIN 1"/>
    <property type="match status" value="1"/>
</dbReference>
<proteinExistence type="predicted"/>
<evidence type="ECO:0000313" key="4">
    <source>
        <dbReference type="Proteomes" id="UP001221757"/>
    </source>
</evidence>
<dbReference type="PANTHER" id="PTHR16019">
    <property type="entry name" value="SYNAPSE-ASSOCIATED PROTEIN"/>
    <property type="match status" value="1"/>
</dbReference>
<dbReference type="Gene3D" id="1.10.3970.10">
    <property type="entry name" value="BSD domain"/>
    <property type="match status" value="1"/>
</dbReference>
<organism evidence="3 4">
    <name type="scientific">Mycena rosella</name>
    <name type="common">Pink bonnet</name>
    <name type="synonym">Agaricus rosellus</name>
    <dbReference type="NCBI Taxonomy" id="1033263"/>
    <lineage>
        <taxon>Eukaryota</taxon>
        <taxon>Fungi</taxon>
        <taxon>Dikarya</taxon>
        <taxon>Basidiomycota</taxon>
        <taxon>Agaricomycotina</taxon>
        <taxon>Agaricomycetes</taxon>
        <taxon>Agaricomycetidae</taxon>
        <taxon>Agaricales</taxon>
        <taxon>Marasmiineae</taxon>
        <taxon>Mycenaceae</taxon>
        <taxon>Mycena</taxon>
    </lineage>
</organism>
<dbReference type="SMART" id="SM00751">
    <property type="entry name" value="BSD"/>
    <property type="match status" value="1"/>
</dbReference>
<sequence>MNFLDPYDITSGTPPQQSEQSINEEVSQVMGQLGRFWGDFRKQSQTALEIARKDIGGVVTQAQQELSKLTTETPKPPADAAEPPTESSDEATTPRTSTSSTEASSSNGVQTTLFSRLQSALPPNIVSAVQSTIPETLKHASENIDLTQMRTSLMAEFQRVQGVTRVQAEEYVHKSEALLRDAMKEAGEVLRDAVKVIPPEEAEASGANNMIWDGADMWMLPFDSSDTSAKGKDKAGRQSTDTQLAVATRAELLLKRLQHDPEIIKHDPEADAGVKEFYSQWLATAVKDGIDGEKWTAKIAAALNESADGQALKATQDALVPAEMTRETFWQRYFFRVHQIEQEEEKRKALLQRSTESEEDFSWEDEDESTPSTTASKVSTSTAAAPEKPTEETISAPPSAPPSETPTPATTSPRESSEESYDVVSSDNAGAARKGKREDKTGESDDGGDSDWE</sequence>
<reference evidence="3" key="1">
    <citation type="submission" date="2023-03" db="EMBL/GenBank/DDBJ databases">
        <title>Massive genome expansion in bonnet fungi (Mycena s.s.) driven by repeated elements and novel gene families across ecological guilds.</title>
        <authorList>
            <consortium name="Lawrence Berkeley National Laboratory"/>
            <person name="Harder C.B."/>
            <person name="Miyauchi S."/>
            <person name="Viragh M."/>
            <person name="Kuo A."/>
            <person name="Thoen E."/>
            <person name="Andreopoulos B."/>
            <person name="Lu D."/>
            <person name="Skrede I."/>
            <person name="Drula E."/>
            <person name="Henrissat B."/>
            <person name="Morin E."/>
            <person name="Kohler A."/>
            <person name="Barry K."/>
            <person name="LaButti K."/>
            <person name="Morin E."/>
            <person name="Salamov A."/>
            <person name="Lipzen A."/>
            <person name="Mereny Z."/>
            <person name="Hegedus B."/>
            <person name="Baldrian P."/>
            <person name="Stursova M."/>
            <person name="Weitz H."/>
            <person name="Taylor A."/>
            <person name="Grigoriev I.V."/>
            <person name="Nagy L.G."/>
            <person name="Martin F."/>
            <person name="Kauserud H."/>
        </authorList>
    </citation>
    <scope>NUCLEOTIDE SEQUENCE</scope>
    <source>
        <strain evidence="3">CBHHK067</strain>
    </source>
</reference>
<feature type="compositionally biased region" description="Low complexity" evidence="1">
    <location>
        <begin position="93"/>
        <end position="106"/>
    </location>
</feature>
<dbReference type="InterPro" id="IPR005607">
    <property type="entry name" value="BSD_dom"/>
</dbReference>
<dbReference type="SUPFAM" id="SSF140383">
    <property type="entry name" value="BSD domain-like"/>
    <property type="match status" value="1"/>
</dbReference>
<feature type="compositionally biased region" description="Acidic residues" evidence="1">
    <location>
        <begin position="444"/>
        <end position="453"/>
    </location>
</feature>
<dbReference type="GO" id="GO:0005737">
    <property type="term" value="C:cytoplasm"/>
    <property type="evidence" value="ECO:0007669"/>
    <property type="project" value="TreeGrafter"/>
</dbReference>
<dbReference type="InterPro" id="IPR051494">
    <property type="entry name" value="BSD_domain-containing"/>
</dbReference>
<name>A0AAD7E1Z9_MYCRO</name>
<dbReference type="Proteomes" id="UP001221757">
    <property type="component" value="Unassembled WGS sequence"/>
</dbReference>
<evidence type="ECO:0000313" key="3">
    <source>
        <dbReference type="EMBL" id="KAJ7703052.1"/>
    </source>
</evidence>
<dbReference type="PROSITE" id="PS50858">
    <property type="entry name" value="BSD"/>
    <property type="match status" value="1"/>
</dbReference>
<accession>A0AAD7E1Z9</accession>
<evidence type="ECO:0000259" key="2">
    <source>
        <dbReference type="PROSITE" id="PS50858"/>
    </source>
</evidence>
<dbReference type="EMBL" id="JARKIE010000013">
    <property type="protein sequence ID" value="KAJ7703052.1"/>
    <property type="molecule type" value="Genomic_DNA"/>
</dbReference>
<dbReference type="InterPro" id="IPR035925">
    <property type="entry name" value="BSD_dom_sf"/>
</dbReference>
<feature type="compositionally biased region" description="Polar residues" evidence="1">
    <location>
        <begin position="62"/>
        <end position="73"/>
    </location>
</feature>